<dbReference type="Pfam" id="PF24750">
    <property type="entry name" value="b-prop_At3g26010-like"/>
    <property type="match status" value="1"/>
</dbReference>
<reference evidence="2 3" key="1">
    <citation type="journal article" date="2012" name="Nat. Biotechnol.">
        <title>Draft genome sequence of pigeonpea (Cajanus cajan), an orphan legume crop of resource-poor farmers.</title>
        <authorList>
            <person name="Varshney R.K."/>
            <person name="Chen W."/>
            <person name="Li Y."/>
            <person name="Bharti A.K."/>
            <person name="Saxena R.K."/>
            <person name="Schlueter J.A."/>
            <person name="Donoghue M.T."/>
            <person name="Azam S."/>
            <person name="Fan G."/>
            <person name="Whaley A.M."/>
            <person name="Farmer A.D."/>
            <person name="Sheridan J."/>
            <person name="Iwata A."/>
            <person name="Tuteja R."/>
            <person name="Penmetsa R.V."/>
            <person name="Wu W."/>
            <person name="Upadhyaya H.D."/>
            <person name="Yang S.P."/>
            <person name="Shah T."/>
            <person name="Saxena K.B."/>
            <person name="Michael T."/>
            <person name="McCombie W.R."/>
            <person name="Yang B."/>
            <person name="Zhang G."/>
            <person name="Yang H."/>
            <person name="Wang J."/>
            <person name="Spillane C."/>
            <person name="Cook D.R."/>
            <person name="May G.D."/>
            <person name="Xu X."/>
            <person name="Jackson S.A."/>
        </authorList>
    </citation>
    <scope>NUCLEOTIDE SEQUENCE [LARGE SCALE GENOMIC DNA]</scope>
    <source>
        <strain evidence="3">cv. Asha</strain>
    </source>
</reference>
<dbReference type="PANTHER" id="PTHR35546:SF130">
    <property type="entry name" value="EXPRESSED PROTEIN"/>
    <property type="match status" value="1"/>
</dbReference>
<dbReference type="PROSITE" id="PS50181">
    <property type="entry name" value="FBOX"/>
    <property type="match status" value="1"/>
</dbReference>
<name>A0A151SPX8_CAJCA</name>
<dbReference type="EMBL" id="CM003613">
    <property type="protein sequence ID" value="KYP56884.1"/>
    <property type="molecule type" value="Genomic_DNA"/>
</dbReference>
<evidence type="ECO:0000313" key="2">
    <source>
        <dbReference type="EMBL" id="KYP56884.1"/>
    </source>
</evidence>
<organism evidence="2 3">
    <name type="scientific">Cajanus cajan</name>
    <name type="common">Pigeon pea</name>
    <name type="synonym">Cajanus indicus</name>
    <dbReference type="NCBI Taxonomy" id="3821"/>
    <lineage>
        <taxon>Eukaryota</taxon>
        <taxon>Viridiplantae</taxon>
        <taxon>Streptophyta</taxon>
        <taxon>Embryophyta</taxon>
        <taxon>Tracheophyta</taxon>
        <taxon>Spermatophyta</taxon>
        <taxon>Magnoliopsida</taxon>
        <taxon>eudicotyledons</taxon>
        <taxon>Gunneridae</taxon>
        <taxon>Pentapetalae</taxon>
        <taxon>rosids</taxon>
        <taxon>fabids</taxon>
        <taxon>Fabales</taxon>
        <taxon>Fabaceae</taxon>
        <taxon>Papilionoideae</taxon>
        <taxon>50 kb inversion clade</taxon>
        <taxon>NPAAA clade</taxon>
        <taxon>indigoferoid/millettioid clade</taxon>
        <taxon>Phaseoleae</taxon>
        <taxon>Cajanus</taxon>
    </lineage>
</organism>
<protein>
    <submittedName>
        <fullName evidence="2">F-box protein At5g07610 family</fullName>
    </submittedName>
</protein>
<dbReference type="Gene3D" id="1.20.1280.50">
    <property type="match status" value="1"/>
</dbReference>
<dbReference type="InterPro" id="IPR055290">
    <property type="entry name" value="At3g26010-like"/>
</dbReference>
<dbReference type="InterPro" id="IPR001810">
    <property type="entry name" value="F-box_dom"/>
</dbReference>
<sequence length="360" mass="41241">MNCSSLLSDINNLPDDILVEIFFRMSYKSTVKCKCVCKRWLKLISIPYFLKQFVSRQHSLSNAIFTFISPCQLMLTFPPPDLDSNPQAHKAPFSPDQMLIKGNVCGYSNGLFLYYNNRSTSGRGYFVYDPLTKVCTHIAPFRNFSAPRPAHSWSRLACLDNFSMEVFFSHIGIWRQIVVRCIKGFTFAPHWKLGLAHKGNLYFMGTKSVFVIDHRFVVSYTIDYPEDVAAMNIVRSGYLGCSGGTLKIADINNDNFRVWELIQIENDTTPKIFYRTWKLVHKTNLSTHLPTKFCANYFKRVGGFHPYDGDIVYLHSYADGVFVANLRTNKFEHIPGHENLDISPFQLELPLLPLIPSADN</sequence>
<dbReference type="InterPro" id="IPR056592">
    <property type="entry name" value="Beta-prop_At3g26010-like"/>
</dbReference>
<dbReference type="InterPro" id="IPR036047">
    <property type="entry name" value="F-box-like_dom_sf"/>
</dbReference>
<evidence type="ECO:0000259" key="1">
    <source>
        <dbReference type="PROSITE" id="PS50181"/>
    </source>
</evidence>
<keyword evidence="3" id="KW-1185">Reference proteome</keyword>
<dbReference type="OMA" id="HIPGHEN"/>
<proteinExistence type="predicted"/>
<dbReference type="AlphaFoldDB" id="A0A151SPX8"/>
<accession>A0A151SPX8</accession>
<gene>
    <name evidence="2" type="ORF">KK1_003135</name>
</gene>
<dbReference type="Proteomes" id="UP000075243">
    <property type="component" value="Chromosome 11"/>
</dbReference>
<dbReference type="STRING" id="3821.A0A151SPX8"/>
<feature type="domain" description="F-box" evidence="1">
    <location>
        <begin position="7"/>
        <end position="53"/>
    </location>
</feature>
<dbReference type="PANTHER" id="PTHR35546">
    <property type="entry name" value="F-BOX PROTEIN INTERACTION DOMAIN PROTEIN-RELATED"/>
    <property type="match status" value="1"/>
</dbReference>
<dbReference type="SMART" id="SM00256">
    <property type="entry name" value="FBOX"/>
    <property type="match status" value="1"/>
</dbReference>
<evidence type="ECO:0000313" key="3">
    <source>
        <dbReference type="Proteomes" id="UP000075243"/>
    </source>
</evidence>
<dbReference type="Pfam" id="PF00646">
    <property type="entry name" value="F-box"/>
    <property type="match status" value="1"/>
</dbReference>
<dbReference type="Gramene" id="C.cajan_03063.t">
    <property type="protein sequence ID" value="C.cajan_03063.t"/>
    <property type="gene ID" value="C.cajan_03063"/>
</dbReference>
<dbReference type="SUPFAM" id="SSF81383">
    <property type="entry name" value="F-box domain"/>
    <property type="match status" value="1"/>
</dbReference>